<sequence length="87" mass="9719">MSEMNIQEIINFLPKVKEASVTIPRSTGGVISLESFEKIAKTVKKYNIPIIKISSDQKIILIGIKETDVSAVKNELGMPEEEEILIF</sequence>
<keyword evidence="3" id="KW-1185">Reference proteome</keyword>
<feature type="domain" description="Nitrite/Sulfite reductase ferredoxin-like" evidence="1">
    <location>
        <begin position="25"/>
        <end position="77"/>
    </location>
</feature>
<dbReference type="EMBL" id="CP091092">
    <property type="protein sequence ID" value="WFN36829.1"/>
    <property type="molecule type" value="Genomic_DNA"/>
</dbReference>
<dbReference type="RefSeq" id="WP_278099666.1">
    <property type="nucleotide sequence ID" value="NZ_CP091092.1"/>
</dbReference>
<dbReference type="GO" id="GO:0016491">
    <property type="term" value="F:oxidoreductase activity"/>
    <property type="evidence" value="ECO:0007669"/>
    <property type="project" value="InterPro"/>
</dbReference>
<organism evidence="2 3">
    <name type="scientific">Methanomicrobium antiquum</name>
    <dbReference type="NCBI Taxonomy" id="487686"/>
    <lineage>
        <taxon>Archaea</taxon>
        <taxon>Methanobacteriati</taxon>
        <taxon>Methanobacteriota</taxon>
        <taxon>Stenosarchaea group</taxon>
        <taxon>Methanomicrobia</taxon>
        <taxon>Methanomicrobiales</taxon>
        <taxon>Methanomicrobiaceae</taxon>
        <taxon>Methanomicrobium</taxon>
    </lineage>
</organism>
<dbReference type="GeneID" id="79948745"/>
<dbReference type="InterPro" id="IPR005117">
    <property type="entry name" value="NiRdtase/SiRdtase_haem-b_fer"/>
</dbReference>
<dbReference type="InterPro" id="IPR036136">
    <property type="entry name" value="Nit/Sulf_reduc_fer-like_dom_sf"/>
</dbReference>
<dbReference type="Proteomes" id="UP001218895">
    <property type="component" value="Chromosome"/>
</dbReference>
<evidence type="ECO:0000313" key="3">
    <source>
        <dbReference type="Proteomes" id="UP001218895"/>
    </source>
</evidence>
<dbReference type="Pfam" id="PF03460">
    <property type="entry name" value="NIR_SIR_ferr"/>
    <property type="match status" value="1"/>
</dbReference>
<evidence type="ECO:0000313" key="2">
    <source>
        <dbReference type="EMBL" id="WFN36829.1"/>
    </source>
</evidence>
<protein>
    <recommendedName>
        <fullName evidence="1">Nitrite/Sulfite reductase ferredoxin-like domain-containing protein</fullName>
    </recommendedName>
</protein>
<dbReference type="KEGG" id="manq:L1994_00075"/>
<proteinExistence type="predicted"/>
<dbReference type="AlphaFoldDB" id="A0AAF0FXV8"/>
<reference evidence="2" key="1">
    <citation type="submission" date="2022-01" db="EMBL/GenBank/DDBJ databases">
        <title>Complete genome of Methanomicrobium antiquum DSM 21220.</title>
        <authorList>
            <person name="Chen S.-C."/>
            <person name="You Y.-T."/>
            <person name="Zhou Y.-Z."/>
            <person name="Lai M.-C."/>
        </authorList>
    </citation>
    <scope>NUCLEOTIDE SEQUENCE</scope>
    <source>
        <strain evidence="2">DSM 21220</strain>
    </source>
</reference>
<name>A0AAF0FXV8_9EURY</name>
<accession>A0AAF0FXV8</accession>
<gene>
    <name evidence="2" type="ORF">L1994_00075</name>
</gene>
<evidence type="ECO:0000259" key="1">
    <source>
        <dbReference type="Pfam" id="PF03460"/>
    </source>
</evidence>
<dbReference type="SUPFAM" id="SSF55124">
    <property type="entry name" value="Nitrite/Sulfite reductase N-terminal domain-like"/>
    <property type="match status" value="1"/>
</dbReference>